<protein>
    <submittedName>
        <fullName evidence="2">Glycosyl transferase</fullName>
    </submittedName>
</protein>
<dbReference type="Gene3D" id="3.90.550.20">
    <property type="match status" value="1"/>
</dbReference>
<dbReference type="InterPro" id="IPR051706">
    <property type="entry name" value="Glycosyltransferase_domain"/>
</dbReference>
<dbReference type="EMBL" id="AP024749">
    <property type="protein sequence ID" value="BCY27251.1"/>
    <property type="molecule type" value="Genomic_DNA"/>
</dbReference>
<dbReference type="InterPro" id="IPR029044">
    <property type="entry name" value="Nucleotide-diphossugar_trans"/>
</dbReference>
<name>A0ABM7S204_9FLAO</name>
<dbReference type="PANTHER" id="PTHR32385:SF15">
    <property type="entry name" value="INOSITOL PHOSPHOCERAMIDE MANNOSYLTRANSFERASE 1"/>
    <property type="match status" value="1"/>
</dbReference>
<dbReference type="Pfam" id="PF04488">
    <property type="entry name" value="Gly_transf_sug"/>
    <property type="match status" value="1"/>
</dbReference>
<dbReference type="InterPro" id="IPR007577">
    <property type="entry name" value="GlycoTrfase_DXD_sugar-bd_CS"/>
</dbReference>
<evidence type="ECO:0000313" key="2">
    <source>
        <dbReference type="EMBL" id="BCY27251.1"/>
    </source>
</evidence>
<evidence type="ECO:0000256" key="1">
    <source>
        <dbReference type="ARBA" id="ARBA00022679"/>
    </source>
</evidence>
<accession>A0ABM7S204</accession>
<dbReference type="PANTHER" id="PTHR32385">
    <property type="entry name" value="MANNOSYL PHOSPHORYLINOSITOL CERAMIDE SYNTHASE"/>
    <property type="match status" value="1"/>
</dbReference>
<keyword evidence="1 2" id="KW-0808">Transferase</keyword>
<reference evidence="2 3" key="1">
    <citation type="submission" date="2021-06" db="EMBL/GenBank/DDBJ databases">
        <title>Whole genome sequences of Flavobacterium sp. KK2020170 and assembly.</title>
        <authorList>
            <person name="Kitahara K."/>
            <person name="Miyoshi S."/>
            <person name="Uesaka K."/>
        </authorList>
    </citation>
    <scope>NUCLEOTIDE SEQUENCE [LARGE SCALE GENOMIC DNA]</scope>
    <source>
        <strain evidence="2 3">KK2020170</strain>
    </source>
</reference>
<organism evidence="2 3">
    <name type="scientific">Flavobacterium okayamense</name>
    <dbReference type="NCBI Taxonomy" id="2830782"/>
    <lineage>
        <taxon>Bacteria</taxon>
        <taxon>Pseudomonadati</taxon>
        <taxon>Bacteroidota</taxon>
        <taxon>Flavobacteriia</taxon>
        <taxon>Flavobacteriales</taxon>
        <taxon>Flavobacteriaceae</taxon>
        <taxon>Flavobacterium</taxon>
    </lineage>
</organism>
<sequence>MIPKKLHYCWFGPNPKSKVFEQCFLSWKKFCPDFEIIEWNEKNTKHITNSFFKNALRKKKYAFASDFIRTKILYEQGGIYLDTDMLLVKSIDELLSYKFFTGEEVEGRVAYGFYGAIPKNHFLEKMLDFYENTYFNAWSPPVITHTFKYLITQDNLDENEIIFQPNVFYPLPYEYKNNDYKDYIKKDTFAVHLWEHSWKAKTKEETLFSLLSKLYVVMIDFVFYKYPFTYFKRYSKEFGRKAYRKIFRK</sequence>
<dbReference type="SUPFAM" id="SSF53448">
    <property type="entry name" value="Nucleotide-diphospho-sugar transferases"/>
    <property type="match status" value="1"/>
</dbReference>
<dbReference type="GO" id="GO:0016740">
    <property type="term" value="F:transferase activity"/>
    <property type="evidence" value="ECO:0007669"/>
    <property type="project" value="UniProtKB-KW"/>
</dbReference>
<dbReference type="Proteomes" id="UP000825258">
    <property type="component" value="Chromosome"/>
</dbReference>
<keyword evidence="3" id="KW-1185">Reference proteome</keyword>
<proteinExistence type="predicted"/>
<evidence type="ECO:0000313" key="3">
    <source>
        <dbReference type="Proteomes" id="UP000825258"/>
    </source>
</evidence>
<gene>
    <name evidence="2" type="ORF">KK2020170_01190</name>
</gene>
<dbReference type="RefSeq" id="WP_221258888.1">
    <property type="nucleotide sequence ID" value="NZ_AP024749.1"/>
</dbReference>